<dbReference type="Gramene" id="KQL26135">
    <property type="protein sequence ID" value="KQL26135"/>
    <property type="gene ID" value="SETIT_0314221mg"/>
</dbReference>
<proteinExistence type="predicted"/>
<reference evidence="1" key="2">
    <citation type="submission" date="2018-08" db="UniProtKB">
        <authorList>
            <consortium name="EnsemblPlants"/>
        </authorList>
    </citation>
    <scope>IDENTIFICATION</scope>
    <source>
        <strain evidence="1">Yugu1</strain>
    </source>
</reference>
<dbReference type="EMBL" id="AGNK02001284">
    <property type="status" value="NOT_ANNOTATED_CDS"/>
    <property type="molecule type" value="Genomic_DNA"/>
</dbReference>
<organism evidence="1 2">
    <name type="scientific">Setaria italica</name>
    <name type="common">Foxtail millet</name>
    <name type="synonym">Panicum italicum</name>
    <dbReference type="NCBI Taxonomy" id="4555"/>
    <lineage>
        <taxon>Eukaryota</taxon>
        <taxon>Viridiplantae</taxon>
        <taxon>Streptophyta</taxon>
        <taxon>Embryophyta</taxon>
        <taxon>Tracheophyta</taxon>
        <taxon>Spermatophyta</taxon>
        <taxon>Magnoliopsida</taxon>
        <taxon>Liliopsida</taxon>
        <taxon>Poales</taxon>
        <taxon>Poaceae</taxon>
        <taxon>PACMAD clade</taxon>
        <taxon>Panicoideae</taxon>
        <taxon>Panicodae</taxon>
        <taxon>Paniceae</taxon>
        <taxon>Cenchrinae</taxon>
        <taxon>Setaria</taxon>
    </lineage>
</organism>
<reference evidence="2" key="1">
    <citation type="journal article" date="2012" name="Nat. Biotechnol.">
        <title>Reference genome sequence of the model plant Setaria.</title>
        <authorList>
            <person name="Bennetzen J.L."/>
            <person name="Schmutz J."/>
            <person name="Wang H."/>
            <person name="Percifield R."/>
            <person name="Hawkins J."/>
            <person name="Pontaroli A.C."/>
            <person name="Estep M."/>
            <person name="Feng L."/>
            <person name="Vaughn J.N."/>
            <person name="Grimwood J."/>
            <person name="Jenkins J."/>
            <person name="Barry K."/>
            <person name="Lindquist E."/>
            <person name="Hellsten U."/>
            <person name="Deshpande S."/>
            <person name="Wang X."/>
            <person name="Wu X."/>
            <person name="Mitros T."/>
            <person name="Triplett J."/>
            <person name="Yang X."/>
            <person name="Ye C.Y."/>
            <person name="Mauro-Herrera M."/>
            <person name="Wang L."/>
            <person name="Li P."/>
            <person name="Sharma M."/>
            <person name="Sharma R."/>
            <person name="Ronald P.C."/>
            <person name="Panaud O."/>
            <person name="Kellogg E.A."/>
            <person name="Brutnell T.P."/>
            <person name="Doust A.N."/>
            <person name="Tuskan G.A."/>
            <person name="Rokhsar D."/>
            <person name="Devos K.M."/>
        </authorList>
    </citation>
    <scope>NUCLEOTIDE SEQUENCE [LARGE SCALE GENOMIC DNA]</scope>
    <source>
        <strain evidence="2">cv. Yugu1</strain>
    </source>
</reference>
<name>A0A0Q3VPQ9_SETIT</name>
<dbReference type="Proteomes" id="UP000004995">
    <property type="component" value="Unassembled WGS sequence"/>
</dbReference>
<accession>A0A0Q3VPQ9</accession>
<dbReference type="InParanoid" id="A0A0Q3VPQ9"/>
<evidence type="ECO:0000313" key="1">
    <source>
        <dbReference type="EnsemblPlants" id="KQL26135"/>
    </source>
</evidence>
<sequence>PRRGRNAAHRHTRSR</sequence>
<keyword evidence="2" id="KW-1185">Reference proteome</keyword>
<evidence type="ECO:0000313" key="2">
    <source>
        <dbReference type="Proteomes" id="UP000004995"/>
    </source>
</evidence>
<protein>
    <submittedName>
        <fullName evidence="1">Uncharacterized protein</fullName>
    </submittedName>
</protein>
<dbReference type="EnsemblPlants" id="KQL26135">
    <property type="protein sequence ID" value="KQL26135"/>
    <property type="gene ID" value="SETIT_0314221mg"/>
</dbReference>